<feature type="transmembrane region" description="Helical" evidence="7">
    <location>
        <begin position="175"/>
        <end position="195"/>
    </location>
</feature>
<dbReference type="GO" id="GO:0005886">
    <property type="term" value="C:plasma membrane"/>
    <property type="evidence" value="ECO:0007669"/>
    <property type="project" value="UniProtKB-SubCell"/>
</dbReference>
<feature type="domain" description="Concentrative nucleoside transporter N-terminal" evidence="8">
    <location>
        <begin position="156"/>
        <end position="228"/>
    </location>
</feature>
<protein>
    <recommendedName>
        <fullName evidence="13">Sodium/nucleoside cotransporter</fullName>
    </recommendedName>
</protein>
<dbReference type="InterPro" id="IPR011642">
    <property type="entry name" value="Gate_dom"/>
</dbReference>
<dbReference type="EMBL" id="JABDTM020019145">
    <property type="protein sequence ID" value="KAH0817615.1"/>
    <property type="molecule type" value="Genomic_DNA"/>
</dbReference>
<comment type="subcellular location">
    <subcellularLocation>
        <location evidence="1">Cell membrane</location>
        <topology evidence="1">Multi-pass membrane protein</topology>
    </subcellularLocation>
</comment>
<feature type="transmembrane region" description="Helical" evidence="7">
    <location>
        <begin position="149"/>
        <end position="168"/>
    </location>
</feature>
<name>A0A8J6HF31_TENMO</name>
<dbReference type="PANTHER" id="PTHR10590">
    <property type="entry name" value="SODIUM/NUCLEOSIDE COTRANSPORTER"/>
    <property type="match status" value="1"/>
</dbReference>
<dbReference type="Pfam" id="PF01773">
    <property type="entry name" value="Nucleos_tra2_N"/>
    <property type="match status" value="1"/>
</dbReference>
<feature type="transmembrane region" description="Helical" evidence="7">
    <location>
        <begin position="235"/>
        <end position="258"/>
    </location>
</feature>
<keyword evidence="3" id="KW-1003">Cell membrane</keyword>
<evidence type="ECO:0008006" key="13">
    <source>
        <dbReference type="Google" id="ProtNLM"/>
    </source>
</evidence>
<comment type="caution">
    <text evidence="11">The sequence shown here is derived from an EMBL/GenBank/DDBJ whole genome shotgun (WGS) entry which is preliminary data.</text>
</comment>
<gene>
    <name evidence="11" type="ORF">GEV33_005176</name>
</gene>
<keyword evidence="6 7" id="KW-0472">Membrane</keyword>
<evidence type="ECO:0000256" key="1">
    <source>
        <dbReference type="ARBA" id="ARBA00004651"/>
    </source>
</evidence>
<keyword evidence="5 7" id="KW-1133">Transmembrane helix</keyword>
<evidence type="ECO:0000256" key="4">
    <source>
        <dbReference type="ARBA" id="ARBA00022692"/>
    </source>
</evidence>
<feature type="transmembrane region" description="Helical" evidence="7">
    <location>
        <begin position="34"/>
        <end position="55"/>
    </location>
</feature>
<feature type="transmembrane region" description="Helical" evidence="7">
    <location>
        <begin position="395"/>
        <end position="416"/>
    </location>
</feature>
<evidence type="ECO:0000259" key="10">
    <source>
        <dbReference type="Pfam" id="PF07670"/>
    </source>
</evidence>
<feature type="transmembrane region" description="Helical" evidence="7">
    <location>
        <begin position="124"/>
        <end position="143"/>
    </location>
</feature>
<keyword evidence="12" id="KW-1185">Reference proteome</keyword>
<dbReference type="PANTHER" id="PTHR10590:SF4">
    <property type="entry name" value="SOLUTE CARRIER FAMILY 28 MEMBER 3"/>
    <property type="match status" value="1"/>
</dbReference>
<evidence type="ECO:0000313" key="12">
    <source>
        <dbReference type="Proteomes" id="UP000719412"/>
    </source>
</evidence>
<organism evidence="11 12">
    <name type="scientific">Tenebrio molitor</name>
    <name type="common">Yellow mealworm beetle</name>
    <dbReference type="NCBI Taxonomy" id="7067"/>
    <lineage>
        <taxon>Eukaryota</taxon>
        <taxon>Metazoa</taxon>
        <taxon>Ecdysozoa</taxon>
        <taxon>Arthropoda</taxon>
        <taxon>Hexapoda</taxon>
        <taxon>Insecta</taxon>
        <taxon>Pterygota</taxon>
        <taxon>Neoptera</taxon>
        <taxon>Endopterygota</taxon>
        <taxon>Coleoptera</taxon>
        <taxon>Polyphaga</taxon>
        <taxon>Cucujiformia</taxon>
        <taxon>Tenebrionidae</taxon>
        <taxon>Tenebrio</taxon>
    </lineage>
</organism>
<dbReference type="InterPro" id="IPR002668">
    <property type="entry name" value="CNT_N_dom"/>
</dbReference>
<feature type="transmembrane region" description="Helical" evidence="7">
    <location>
        <begin position="313"/>
        <end position="335"/>
    </location>
</feature>
<reference evidence="11" key="1">
    <citation type="journal article" date="2020" name="J Insects Food Feed">
        <title>The yellow mealworm (Tenebrio molitor) genome: a resource for the emerging insects as food and feed industry.</title>
        <authorList>
            <person name="Eriksson T."/>
            <person name="Andere A."/>
            <person name="Kelstrup H."/>
            <person name="Emery V."/>
            <person name="Picard C."/>
        </authorList>
    </citation>
    <scope>NUCLEOTIDE SEQUENCE</scope>
    <source>
        <strain evidence="11">Stoneville</strain>
        <tissue evidence="11">Whole head</tissue>
    </source>
</reference>
<dbReference type="Pfam" id="PF07662">
    <property type="entry name" value="Nucleos_tra2_C"/>
    <property type="match status" value="1"/>
</dbReference>
<proteinExistence type="inferred from homology"/>
<feature type="transmembrane region" description="Helical" evidence="7">
    <location>
        <begin position="529"/>
        <end position="550"/>
    </location>
</feature>
<evidence type="ECO:0000256" key="2">
    <source>
        <dbReference type="ARBA" id="ARBA00009033"/>
    </source>
</evidence>
<feature type="domain" description="Concentrative nucleoside transporter C-terminal" evidence="9">
    <location>
        <begin position="341"/>
        <end position="539"/>
    </location>
</feature>
<keyword evidence="4 7" id="KW-0812">Transmembrane</keyword>
<accession>A0A8J6HF31</accession>
<evidence type="ECO:0000313" key="11">
    <source>
        <dbReference type="EMBL" id="KAH0817615.1"/>
    </source>
</evidence>
<evidence type="ECO:0000256" key="3">
    <source>
        <dbReference type="ARBA" id="ARBA00022475"/>
    </source>
</evidence>
<dbReference type="Proteomes" id="UP000719412">
    <property type="component" value="Unassembled WGS sequence"/>
</dbReference>
<dbReference type="InterPro" id="IPR011657">
    <property type="entry name" value="CNT_C_dom"/>
</dbReference>
<dbReference type="Pfam" id="PF07670">
    <property type="entry name" value="Gate"/>
    <property type="match status" value="1"/>
</dbReference>
<evidence type="ECO:0000259" key="9">
    <source>
        <dbReference type="Pfam" id="PF07662"/>
    </source>
</evidence>
<feature type="domain" description="Nucleoside transporter/FeoB GTPase Gate" evidence="10">
    <location>
        <begin position="239"/>
        <end position="337"/>
    </location>
</feature>
<dbReference type="InterPro" id="IPR008276">
    <property type="entry name" value="C_nuclsd_transpt"/>
</dbReference>
<evidence type="ECO:0000259" key="8">
    <source>
        <dbReference type="Pfam" id="PF01773"/>
    </source>
</evidence>
<evidence type="ECO:0000256" key="5">
    <source>
        <dbReference type="ARBA" id="ARBA00022989"/>
    </source>
</evidence>
<feature type="transmembrane region" description="Helical" evidence="7">
    <location>
        <begin position="270"/>
        <end position="293"/>
    </location>
</feature>
<reference evidence="11" key="2">
    <citation type="submission" date="2021-08" db="EMBL/GenBank/DDBJ databases">
        <authorList>
            <person name="Eriksson T."/>
        </authorList>
    </citation>
    <scope>NUCLEOTIDE SEQUENCE</scope>
    <source>
        <strain evidence="11">Stoneville</strain>
        <tissue evidence="11">Whole head</tissue>
    </source>
</reference>
<dbReference type="GO" id="GO:0005415">
    <property type="term" value="F:nucleoside:sodium symporter activity"/>
    <property type="evidence" value="ECO:0007669"/>
    <property type="project" value="TreeGrafter"/>
</dbReference>
<sequence>MPEYSSTENIVAPATAQFASPQSKNQKNDIIKRTIQGVIVALIYAHFAWATYYFVEKTDDTLDATTCTGYGFWMILFIFINYGLLHSFVLKKYCFPHLSSLWKQIVRIFWRVVPKNLQAVVKKYGGTVIRGVILVAILAFIIIDSRDDWWRLMPLVGLAVYMALGFLLSPCKRKIPWDTVLSGLIAQFALGLLMIRWEVGRNIFSCVGDKVDTFLHYAVNASAFVYGDDLVLDQAIFAFNALAAIYFMNFLINILYYYEIMQAIVLNLGLFLQWLLGTPICESVNSAANIFLGMSESPFLLKPYLDHLTDSEVHSIMTSGFASVSGTVLAAYISFGASPAHLVTSCVMTAPAALCFSKLMYPEMEEVEVTKDKIQKITMKFDSVLDAAIKGASEASQVVIAIIANLIAFIAFIYFINGVLSWLGMLVGFVDESEMWTLELILGKVLIPVSYIMGVEWDECEKVGQLIGIKTMVNEFVAFQKMGTMELSPKSKVIATYSICGFTNPGSVGIMLSTIGTFMPNNKYRLTKVVFRSFLMHLSVSTSVGGLNTFWHRKHFTNTAVLSSFALTLHLVHSLSGNESSMCTDGTGFSPSIEEQFSPAWGREKLLLPWVVTVKERRVKKRRVGVGILITGNLEEGGERSDKYEHVWSVNESERISPGVTYLSESWDQPRHPAHWPTNKRTEYPEQKRDATLPGITCPIIEGGQSGRPAHLVTSCVMSTPAALCLSKWMYPEVKEVQELTKDKIQKITMFLHCFLLDLVFYDFYVLLHVWELHKVGKLHLMKFVKERRVKKRRFGDGIWKPAWGRGKLLLMSRVPAKDRSVKNRRVGVGILITGNFEGKNALFWYASDFAAAADASSGRRRRCQGLDGKKMTTARSRDDAESAISRSISKPRSAAQVTDATDVCSRTGADMILLVLQAALLLGTGAAPAAPRDLDALIDDFLGGLYDRYYAAKPGSDIYDQMQGDQPRDDNNQINGDLSKFLSVNFSDTGNMTDYFRTSRNRQREVDIDDR</sequence>
<evidence type="ECO:0000256" key="6">
    <source>
        <dbReference type="ARBA" id="ARBA00023136"/>
    </source>
</evidence>
<comment type="similarity">
    <text evidence="2">Belongs to the concentrative nucleoside transporter (CNT) (TC 2.A.41) family.</text>
</comment>
<feature type="transmembrane region" description="Helical" evidence="7">
    <location>
        <begin position="70"/>
        <end position="90"/>
    </location>
</feature>
<dbReference type="AlphaFoldDB" id="A0A8J6HF31"/>
<evidence type="ECO:0000256" key="7">
    <source>
        <dbReference type="SAM" id="Phobius"/>
    </source>
</evidence>